<sequence length="467" mass="54654">MKTLIGFVFLLVHYCAYDLEIRLDYSIDDLYITCNTPGTIVRLMDERRVLGFDEFVEDNFPNALVSSFANRYAINIFNDYQIASVFSIRDYFDQNQNDIKRLHRYIETNKTKVHLFGSILNYRIVSDYRQKSYETLVNNGMLAAKVQLDRTRLNYILIEAVTRIGSDIYLLELDDGIGSYLHTPCYVIKHNTTLNHSIKIWNNTTPFNGIEISKVNSISGQKINLDEYDSMVAHNFHVLATGLIAATKIMEINALQMFVNITVDVESYTIKRMILDVLRLNRLELNNYLDFGYIHKFLDRLIDMTIMGIAKERKVVKQLLLKLFTPCEIIMFLRSSQSDTQNYVDWWNVKHTNINMSKYNAELSLLCMEMDVMRMKQPSEREILIGFRRVFKKKLNLDKLNYSCVVENEGRQSIPLYDDSIKIVEDNNRKRTMIYCAIGFTLIAVYVFIVLLYNILMSRKKNNKNKP</sequence>
<evidence type="ECO:0000313" key="3">
    <source>
        <dbReference type="EMBL" id="ORD94775.1"/>
    </source>
</evidence>
<evidence type="ECO:0000256" key="1">
    <source>
        <dbReference type="SAM" id="Phobius"/>
    </source>
</evidence>
<accession>A0A1Y1S8M7</accession>
<dbReference type="VEuPathDB" id="MicrosporidiaDB:ECANGB1_2324"/>
<dbReference type="Proteomes" id="UP000192639">
    <property type="component" value="Unassembled WGS sequence"/>
</dbReference>
<feature type="chain" id="PRO_5012643643" evidence="2">
    <location>
        <begin position="19"/>
        <end position="467"/>
    </location>
</feature>
<proteinExistence type="predicted"/>
<keyword evidence="4" id="KW-1185">Reference proteome</keyword>
<reference evidence="3 4" key="1">
    <citation type="journal article" date="2017" name="Environ. Microbiol.">
        <title>Decay of the glycolytic pathway and adaptation to intranuclear parasitism within Enterocytozoonidae microsporidia.</title>
        <authorList>
            <person name="Wiredu Boakye D."/>
            <person name="Jaroenlak P."/>
            <person name="Prachumwat A."/>
            <person name="Williams T.A."/>
            <person name="Bateman K.S."/>
            <person name="Itsathitphaisarn O."/>
            <person name="Sritunyalucksana K."/>
            <person name="Paszkiewicz K.H."/>
            <person name="Moore K.A."/>
            <person name="Stentiford G.D."/>
            <person name="Williams B.A."/>
        </authorList>
    </citation>
    <scope>NUCLEOTIDE SEQUENCE [LARGE SCALE GENOMIC DNA]</scope>
    <source>
        <strain evidence="3 4">GB1</strain>
    </source>
</reference>
<keyword evidence="1" id="KW-1133">Transmembrane helix</keyword>
<keyword evidence="1" id="KW-0812">Transmembrane</keyword>
<gene>
    <name evidence="3" type="ORF">ECANGB1_2324</name>
</gene>
<evidence type="ECO:0000313" key="4">
    <source>
        <dbReference type="Proteomes" id="UP000192639"/>
    </source>
</evidence>
<organism evidence="3 4">
    <name type="scientific">Enterospora canceri</name>
    <dbReference type="NCBI Taxonomy" id="1081671"/>
    <lineage>
        <taxon>Eukaryota</taxon>
        <taxon>Fungi</taxon>
        <taxon>Fungi incertae sedis</taxon>
        <taxon>Microsporidia</taxon>
        <taxon>Enterocytozoonidae</taxon>
        <taxon>Enterospora</taxon>
    </lineage>
</organism>
<keyword evidence="1" id="KW-0472">Membrane</keyword>
<evidence type="ECO:0000256" key="2">
    <source>
        <dbReference type="SAM" id="SignalP"/>
    </source>
</evidence>
<name>A0A1Y1S8M7_9MICR</name>
<feature type="transmembrane region" description="Helical" evidence="1">
    <location>
        <begin position="432"/>
        <end position="456"/>
    </location>
</feature>
<keyword evidence="2" id="KW-0732">Signal</keyword>
<dbReference type="EMBL" id="LWDP01000009">
    <property type="protein sequence ID" value="ORD94775.1"/>
    <property type="molecule type" value="Genomic_DNA"/>
</dbReference>
<dbReference type="AlphaFoldDB" id="A0A1Y1S8M7"/>
<comment type="caution">
    <text evidence="3">The sequence shown here is derived from an EMBL/GenBank/DDBJ whole genome shotgun (WGS) entry which is preliminary data.</text>
</comment>
<feature type="signal peptide" evidence="2">
    <location>
        <begin position="1"/>
        <end position="18"/>
    </location>
</feature>
<protein>
    <submittedName>
        <fullName evidence="3">Uncharacterized protein</fullName>
    </submittedName>
</protein>